<dbReference type="InterPro" id="IPR011281">
    <property type="entry name" value="Succ_DH_flav_su_fwd"/>
</dbReference>
<keyword evidence="10 21" id="KW-0249">Electron transport</keyword>
<evidence type="ECO:0000256" key="12">
    <source>
        <dbReference type="ARBA" id="ARBA00023128"/>
    </source>
</evidence>
<keyword evidence="13 21" id="KW-0472">Membrane</keyword>
<feature type="binding site" evidence="19">
    <location>
        <position position="283"/>
    </location>
    <ligand>
        <name>FAD</name>
        <dbReference type="ChEBI" id="CHEBI:57692"/>
    </ligand>
</feature>
<comment type="function">
    <text evidence="21">Flavoprotein (FP) subunit of succinate dehydrogenase (SDH) that is involved in complex II of the mitochondrial electron transport chain and is responsible for transferring electrons from succinate to ubiquinone (coenzyme Q).</text>
</comment>
<dbReference type="NCBIfam" id="TIGR01816">
    <property type="entry name" value="sdhA_forward"/>
    <property type="match status" value="1"/>
</dbReference>
<comment type="catalytic activity">
    <reaction evidence="16">
        <text>(S)-malate + a quinone = enol-oxaloacetate + a quinol</text>
        <dbReference type="Rhea" id="RHEA:79831"/>
        <dbReference type="ChEBI" id="CHEBI:15589"/>
        <dbReference type="ChEBI" id="CHEBI:17479"/>
        <dbReference type="ChEBI" id="CHEBI:24646"/>
        <dbReference type="ChEBI" id="CHEBI:132124"/>
    </reaction>
    <physiologicalReaction direction="left-to-right" evidence="16">
        <dbReference type="Rhea" id="RHEA:79832"/>
    </physiologicalReaction>
</comment>
<evidence type="ECO:0000256" key="16">
    <source>
        <dbReference type="ARBA" id="ARBA00048512"/>
    </source>
</evidence>
<evidence type="ECO:0000259" key="23">
    <source>
        <dbReference type="Pfam" id="PF02910"/>
    </source>
</evidence>
<evidence type="ECO:0000256" key="9">
    <source>
        <dbReference type="ARBA" id="ARBA00022946"/>
    </source>
</evidence>
<sequence length="672" mass="73839">MIVFSTSSYYDDQRGALMSPSKSVFFLLLCQVPAAAVQGYRNFHFSIYGKKNAKVSDDISTQYPVVDHEFDAVVVGAGGAGLRAAFGLSEAGFNTACVTKLFPTRSHTVAAQGGINAALGNMEEDDWRWHFYDTVKGSDWLGDQDAIHYMTEQAPAAVVELENFGMPFSRTEDGKIYQRAFGGQSLKFGKGGQAHRCCCVADRTGHSLLHTLYGRSLRYDTSYFVEYFALDLLMENGECKGVIALCMEDGSIHRFRAQNTVIATGGYGRTYFSCTSAHTSTGDGNAMVTRAGLPCQDLEFVQFHPTGIYGAGCLITEGCRGEGGILLNSEGERFMERYAPNAKDLASRDVVSRSMTIEIREGRGVGPEKDHVHLQLHHLPPQQLATRLPGISETAMIFAGVDVTKEPIPVLPTVHYNMGGIPTNYKGQVITHAEGKDKVVPGLYACGESACASVHGANRLGANSLLDLVVFGRACALTIAEEHKPGEKLSPLAPSAGEESVANMDKLRFANGSQRTSEIRLNMQKTMQAHAAVFRTGAVLKEGCVKMDAIYQTLDDIKTFDRGIVWNTDLVESLELQNLMLNAVQTINSAEQRKESRGAHAREDFKNRVDEYDYSKPLQGQEKVPYEQHWRKHTMSYVDPKTGKVTLEYRPVIDNSLDEQECAPVPPAIRSY</sequence>
<evidence type="ECO:0000256" key="14">
    <source>
        <dbReference type="ARBA" id="ARBA00047404"/>
    </source>
</evidence>
<evidence type="ECO:0000256" key="11">
    <source>
        <dbReference type="ARBA" id="ARBA00023002"/>
    </source>
</evidence>
<evidence type="ECO:0000256" key="19">
    <source>
        <dbReference type="PIRSR" id="PIRSR611281-3"/>
    </source>
</evidence>
<dbReference type="NCBIfam" id="TIGR01812">
    <property type="entry name" value="sdhA_frdA_Gneg"/>
    <property type="match status" value="1"/>
</dbReference>
<dbReference type="Pfam" id="PF02910">
    <property type="entry name" value="Succ_DH_flav_C"/>
    <property type="match status" value="1"/>
</dbReference>
<feature type="binding site" evidence="18">
    <location>
        <position position="316"/>
    </location>
    <ligand>
        <name>substrate</name>
    </ligand>
</feature>
<evidence type="ECO:0000256" key="17">
    <source>
        <dbReference type="PIRSR" id="PIRSR000171-1"/>
    </source>
</evidence>
<dbReference type="Gene3D" id="1.20.58.100">
    <property type="entry name" value="Fumarate reductase/succinate dehydrogenase flavoprotein-like, C-terminal domain"/>
    <property type="match status" value="1"/>
</dbReference>
<dbReference type="FunFam" id="3.90.700.10:FF:000001">
    <property type="entry name" value="Mitochondrial succinate dehydrogenase flavoprotein subunit"/>
    <property type="match status" value="1"/>
</dbReference>
<dbReference type="InterPro" id="IPR003953">
    <property type="entry name" value="FAD-dep_OxRdtase_2_FAD-bd"/>
</dbReference>
<comment type="cofactor">
    <cofactor evidence="19">
        <name>FAD</name>
        <dbReference type="ChEBI" id="CHEBI:57692"/>
    </cofactor>
    <text evidence="19">Flavinylated by SdhE, about 5% flavinylation occurs in the absence of SdhE.</text>
</comment>
<dbReference type="InterPro" id="IPR037099">
    <property type="entry name" value="Fum_R/Succ_DH_flav-like_C_sf"/>
</dbReference>
<keyword evidence="5 21" id="KW-0816">Tricarboxylic acid cycle</keyword>
<dbReference type="SUPFAM" id="SSF46977">
    <property type="entry name" value="Succinate dehydrogenase/fumarate reductase flavoprotein C-terminal domain"/>
    <property type="match status" value="1"/>
</dbReference>
<keyword evidence="12" id="KW-0496">Mitochondrion</keyword>
<feature type="binding site" evidence="19">
    <location>
        <begin position="99"/>
        <end position="114"/>
    </location>
    <ligand>
        <name>FAD</name>
        <dbReference type="ChEBI" id="CHEBI:57692"/>
    </ligand>
</feature>
<evidence type="ECO:0000313" key="24">
    <source>
        <dbReference type="Ensembl" id="ENSGACP00000070472.1"/>
    </source>
</evidence>
<evidence type="ECO:0000313" key="25">
    <source>
        <dbReference type="Proteomes" id="UP000007635"/>
    </source>
</evidence>
<protein>
    <recommendedName>
        <fullName evidence="21">Succinate dehydrogenase [ubiquinone] flavoprotein subunit, mitochondrial</fullName>
        <ecNumber evidence="21">1.3.5.1</ecNumber>
    </recommendedName>
</protein>
<evidence type="ECO:0000256" key="5">
    <source>
        <dbReference type="ARBA" id="ARBA00022532"/>
    </source>
</evidence>
<proteinExistence type="inferred from homology"/>
<dbReference type="PANTHER" id="PTHR11632:SF51">
    <property type="entry name" value="SUCCINATE DEHYDROGENASE [UBIQUINONE] FLAVOPROTEIN SUBUNIT, MITOCHONDRIAL"/>
    <property type="match status" value="1"/>
</dbReference>
<evidence type="ECO:0000259" key="22">
    <source>
        <dbReference type="Pfam" id="PF00890"/>
    </source>
</evidence>
<dbReference type="GO" id="GO:0008177">
    <property type="term" value="F:succinate dehydrogenase (quinone) activity"/>
    <property type="evidence" value="ECO:0007669"/>
    <property type="project" value="UniProtKB-EC"/>
</dbReference>
<dbReference type="GO" id="GO:0006121">
    <property type="term" value="P:mitochondrial electron transport, succinate to ubiquinone"/>
    <property type="evidence" value="ECO:0007669"/>
    <property type="project" value="TreeGrafter"/>
</dbReference>
<feature type="binding site" evidence="18">
    <location>
        <position position="304"/>
    </location>
    <ligand>
        <name>substrate</name>
    </ligand>
</feature>
<dbReference type="InterPro" id="IPR027477">
    <property type="entry name" value="Succ_DH/fumarate_Rdtase_cat_sf"/>
</dbReference>
<reference evidence="24 25" key="1">
    <citation type="journal article" date="2021" name="G3 (Bethesda)">
        <title>Improved contiguity of the threespine stickleback genome using long-read sequencing.</title>
        <authorList>
            <person name="Nath S."/>
            <person name="Shaw D.E."/>
            <person name="White M.A."/>
        </authorList>
    </citation>
    <scope>NUCLEOTIDE SEQUENCE [LARGE SCALE GENOMIC DNA]</scope>
    <source>
        <strain evidence="24 25">Lake Benthic</strain>
    </source>
</reference>
<dbReference type="Gene3D" id="4.10.80.40">
    <property type="entry name" value="succinate dehydrogenase protein domain"/>
    <property type="match status" value="1"/>
</dbReference>
<dbReference type="FunFam" id="4.10.80.40:FF:000004">
    <property type="entry name" value="Succinate dehydrogenase [ubiquinone] flavoprotein subunit, mitochondrial"/>
    <property type="match status" value="1"/>
</dbReference>
<dbReference type="AlphaFoldDB" id="A0AAQ4S5N7"/>
<comment type="pathway">
    <text evidence="2 21">Carbohydrate metabolism; tricarboxylic acid cycle; fumarate from succinate (eukaryal route): step 1/1.</text>
</comment>
<feature type="binding site" evidence="18">
    <location>
        <position position="415"/>
    </location>
    <ligand>
        <name>substrate</name>
    </ligand>
</feature>
<keyword evidence="25" id="KW-1185">Reference proteome</keyword>
<evidence type="ECO:0000256" key="15">
    <source>
        <dbReference type="ARBA" id="ARBA00047755"/>
    </source>
</evidence>
<comment type="catalytic activity">
    <reaction evidence="21">
        <text>a quinone + succinate = fumarate + a quinol</text>
        <dbReference type="Rhea" id="RHEA:40523"/>
        <dbReference type="ChEBI" id="CHEBI:24646"/>
        <dbReference type="ChEBI" id="CHEBI:29806"/>
        <dbReference type="ChEBI" id="CHEBI:30031"/>
        <dbReference type="ChEBI" id="CHEBI:132124"/>
        <dbReference type="EC" id="1.3.5.1"/>
    </reaction>
</comment>
<dbReference type="InterPro" id="IPR014006">
    <property type="entry name" value="Succ_Dhase_FrdA_Gneg"/>
</dbReference>
<accession>A0AAQ4S5N7</accession>
<evidence type="ECO:0000256" key="21">
    <source>
        <dbReference type="RuleBase" id="RU362051"/>
    </source>
</evidence>
<dbReference type="SUPFAM" id="SSF56425">
    <property type="entry name" value="Succinate dehydrogenase/fumarate reductase flavoprotein, catalytic domain"/>
    <property type="match status" value="1"/>
</dbReference>
<comment type="similarity">
    <text evidence="3 21">Belongs to the FAD-dependent oxidoreductase 2 family. FRD/SDH subfamily.</text>
</comment>
<evidence type="ECO:0000256" key="13">
    <source>
        <dbReference type="ARBA" id="ARBA00023136"/>
    </source>
</evidence>
<dbReference type="GO" id="GO:0050660">
    <property type="term" value="F:flavin adenine dinucleotide binding"/>
    <property type="evidence" value="ECO:0007669"/>
    <property type="project" value="InterPro"/>
</dbReference>
<dbReference type="InterPro" id="IPR003952">
    <property type="entry name" value="FRD_SDH_FAD_BS"/>
</dbReference>
<feature type="modified residue" description="Tele-8alpha-FAD histidine" evidence="20">
    <location>
        <position position="107"/>
    </location>
</feature>
<feature type="binding site" evidence="19">
    <location>
        <position position="448"/>
    </location>
    <ligand>
        <name>FAD</name>
        <dbReference type="ChEBI" id="CHEBI:57692"/>
    </ligand>
</feature>
<dbReference type="Ensembl" id="ENSGACT00000072024.1">
    <property type="protein sequence ID" value="ENSGACP00000070472.1"/>
    <property type="gene ID" value="ENSGACG00000005763.2"/>
</dbReference>
<feature type="binding site" evidence="19">
    <location>
        <begin position="464"/>
        <end position="465"/>
    </location>
    <ligand>
        <name>FAD</name>
        <dbReference type="ChEBI" id="CHEBI:57692"/>
    </ligand>
</feature>
<dbReference type="FunFam" id="3.50.50.60:FF:001062">
    <property type="entry name" value="Succinate dehydrogenase complex, subunit A, flavoprotein (Fp)"/>
    <property type="match status" value="1"/>
</dbReference>
<comment type="subcellular location">
    <subcellularLocation>
        <location evidence="1 21">Mitochondrion inner membrane</location>
        <topology evidence="1 21">Peripheral membrane protein</topology>
        <orientation evidence="1 21">Matrix side</orientation>
    </subcellularLocation>
</comment>
<dbReference type="GO" id="GO:0005743">
    <property type="term" value="C:mitochondrial inner membrane"/>
    <property type="evidence" value="ECO:0007669"/>
    <property type="project" value="UniProtKB-SubCell"/>
</dbReference>
<evidence type="ECO:0000256" key="8">
    <source>
        <dbReference type="ARBA" id="ARBA00022827"/>
    </source>
</evidence>
<dbReference type="FunFam" id="3.50.50.60:FF:000482">
    <property type="entry name" value="Succinate dehydrogenase complex, subunit A, flavoprotein (Fp)"/>
    <property type="match status" value="1"/>
</dbReference>
<dbReference type="InterPro" id="IPR036188">
    <property type="entry name" value="FAD/NAD-bd_sf"/>
</dbReference>
<evidence type="ECO:0000256" key="18">
    <source>
        <dbReference type="PIRSR" id="PIRSR611281-2"/>
    </source>
</evidence>
<evidence type="ECO:0000256" key="7">
    <source>
        <dbReference type="ARBA" id="ARBA00022792"/>
    </source>
</evidence>
<dbReference type="GO" id="GO:0009055">
    <property type="term" value="F:electron transfer activity"/>
    <property type="evidence" value="ECO:0007669"/>
    <property type="project" value="TreeGrafter"/>
</dbReference>
<evidence type="ECO:0000256" key="3">
    <source>
        <dbReference type="ARBA" id="ARBA00008040"/>
    </source>
</evidence>
<dbReference type="InterPro" id="IPR015939">
    <property type="entry name" value="Fum_Rdtase/Succ_DH_flav-like_C"/>
</dbReference>
<dbReference type="GeneTree" id="ENSGT00910000144277"/>
<dbReference type="Proteomes" id="UP000007635">
    <property type="component" value="Chromosome XX"/>
</dbReference>
<name>A0AAQ4S5N7_GASAC</name>
<evidence type="ECO:0000256" key="10">
    <source>
        <dbReference type="ARBA" id="ARBA00022982"/>
    </source>
</evidence>
<keyword evidence="4 21" id="KW-0813">Transport</keyword>
<dbReference type="Gene3D" id="3.90.700.10">
    <property type="entry name" value="Succinate dehydrogenase/fumarate reductase flavoprotein, catalytic domain"/>
    <property type="match status" value="1"/>
</dbReference>
<dbReference type="EC" id="1.3.5.1" evidence="21"/>
<dbReference type="SUPFAM" id="SSF51905">
    <property type="entry name" value="FAD/NAD(P)-binding domain"/>
    <property type="match status" value="1"/>
</dbReference>
<feature type="active site" description="Proton acceptor" evidence="17">
    <location>
        <position position="348"/>
    </location>
</feature>
<organism evidence="24 25">
    <name type="scientific">Gasterosteus aculeatus aculeatus</name>
    <name type="common">three-spined stickleback</name>
    <dbReference type="NCBI Taxonomy" id="481459"/>
    <lineage>
        <taxon>Eukaryota</taxon>
        <taxon>Metazoa</taxon>
        <taxon>Chordata</taxon>
        <taxon>Craniata</taxon>
        <taxon>Vertebrata</taxon>
        <taxon>Euteleostomi</taxon>
        <taxon>Actinopterygii</taxon>
        <taxon>Neopterygii</taxon>
        <taxon>Teleostei</taxon>
        <taxon>Neoteleostei</taxon>
        <taxon>Acanthomorphata</taxon>
        <taxon>Eupercaria</taxon>
        <taxon>Perciformes</taxon>
        <taxon>Cottioidei</taxon>
        <taxon>Gasterosteales</taxon>
        <taxon>Gasterosteidae</taxon>
        <taxon>Gasterosteus</taxon>
    </lineage>
</organism>
<feature type="binding site" evidence="19">
    <location>
        <begin position="76"/>
        <end position="81"/>
    </location>
    <ligand>
        <name>FAD</name>
        <dbReference type="ChEBI" id="CHEBI:57692"/>
    </ligand>
</feature>
<evidence type="ECO:0000256" key="1">
    <source>
        <dbReference type="ARBA" id="ARBA00004443"/>
    </source>
</evidence>
<comment type="catalytic activity">
    <reaction evidence="14">
        <text>(R)-malate + a quinone = enol-oxaloacetate + a quinol</text>
        <dbReference type="Rhea" id="RHEA:79827"/>
        <dbReference type="ChEBI" id="CHEBI:15588"/>
        <dbReference type="ChEBI" id="CHEBI:17479"/>
        <dbReference type="ChEBI" id="CHEBI:24646"/>
        <dbReference type="ChEBI" id="CHEBI:132124"/>
    </reaction>
    <physiologicalReaction direction="left-to-right" evidence="14">
        <dbReference type="Rhea" id="RHEA:79828"/>
    </physiologicalReaction>
</comment>
<evidence type="ECO:0000256" key="6">
    <source>
        <dbReference type="ARBA" id="ARBA00022630"/>
    </source>
</evidence>
<feature type="domain" description="Fumarate reductase/succinate dehydrogenase flavoprotein-like C-terminal" evidence="23">
    <location>
        <begin position="520"/>
        <end position="672"/>
    </location>
</feature>
<evidence type="ECO:0000256" key="20">
    <source>
        <dbReference type="PIRSR" id="PIRSR611281-4"/>
    </source>
</evidence>
<dbReference type="PANTHER" id="PTHR11632">
    <property type="entry name" value="SUCCINATE DEHYDROGENASE 2 FLAVOPROTEIN SUBUNIT"/>
    <property type="match status" value="1"/>
</dbReference>
<evidence type="ECO:0000256" key="2">
    <source>
        <dbReference type="ARBA" id="ARBA00004788"/>
    </source>
</evidence>
<feature type="binding site" evidence="18">
    <location>
        <position position="459"/>
    </location>
    <ligand>
        <name>substrate</name>
    </ligand>
</feature>
<reference evidence="24" key="3">
    <citation type="submission" date="2025-09" db="UniProtKB">
        <authorList>
            <consortium name="Ensembl"/>
        </authorList>
    </citation>
    <scope>IDENTIFICATION</scope>
</reference>
<dbReference type="PROSITE" id="PS00504">
    <property type="entry name" value="FRD_SDH_FAD_BINDING"/>
    <property type="match status" value="1"/>
</dbReference>
<keyword evidence="11 21" id="KW-0560">Oxidoreductase</keyword>
<dbReference type="InterPro" id="IPR030664">
    <property type="entry name" value="SdhA/FrdA/AprA"/>
</dbReference>
<dbReference type="Gene3D" id="3.50.50.60">
    <property type="entry name" value="FAD/NAD(P)-binding domain"/>
    <property type="match status" value="1"/>
</dbReference>
<dbReference type="Pfam" id="PF00890">
    <property type="entry name" value="FAD_binding_2"/>
    <property type="match status" value="1"/>
</dbReference>
<keyword evidence="7" id="KW-0999">Mitochondrion inner membrane</keyword>
<keyword evidence="6 19" id="KW-0285">Flavoprotein</keyword>
<dbReference type="FunFam" id="1.20.58.100:FF:000001">
    <property type="entry name" value="Succinate dehydrogenase flavoprotein subunit (SdhA)"/>
    <property type="match status" value="1"/>
</dbReference>
<comment type="catalytic activity">
    <reaction evidence="15">
        <text>a ubiquinone + succinate = a ubiquinol + fumarate</text>
        <dbReference type="Rhea" id="RHEA:13713"/>
        <dbReference type="Rhea" id="RHEA-COMP:9565"/>
        <dbReference type="Rhea" id="RHEA-COMP:9566"/>
        <dbReference type="ChEBI" id="CHEBI:16389"/>
        <dbReference type="ChEBI" id="CHEBI:17976"/>
        <dbReference type="ChEBI" id="CHEBI:29806"/>
        <dbReference type="ChEBI" id="CHEBI:30031"/>
        <dbReference type="EC" id="1.3.5.1"/>
    </reaction>
</comment>
<dbReference type="GO" id="GO:0006099">
    <property type="term" value="P:tricarboxylic acid cycle"/>
    <property type="evidence" value="ECO:0007669"/>
    <property type="project" value="UniProtKB-KW"/>
</dbReference>
<dbReference type="PIRSF" id="PIRSF000171">
    <property type="entry name" value="SDHA_APRA_LASPO"/>
    <property type="match status" value="1"/>
</dbReference>
<keyword evidence="9 21" id="KW-0809">Transit peptide</keyword>
<feature type="domain" description="FAD-dependent oxidoreductase 2 FAD-binding" evidence="22">
    <location>
        <begin position="71"/>
        <end position="465"/>
    </location>
</feature>
<evidence type="ECO:0000256" key="4">
    <source>
        <dbReference type="ARBA" id="ARBA00022448"/>
    </source>
</evidence>
<keyword evidence="8 19" id="KW-0274">FAD</keyword>
<reference evidence="24" key="2">
    <citation type="submission" date="2025-08" db="UniProtKB">
        <authorList>
            <consortium name="Ensembl"/>
        </authorList>
    </citation>
    <scope>IDENTIFICATION</scope>
</reference>